<feature type="signal peptide" evidence="1">
    <location>
        <begin position="1"/>
        <end position="20"/>
    </location>
</feature>
<proteinExistence type="predicted"/>
<feature type="chain" id="PRO_5045377704" description="WG repeat-containing protein" evidence="1">
    <location>
        <begin position="21"/>
        <end position="231"/>
    </location>
</feature>
<evidence type="ECO:0000313" key="2">
    <source>
        <dbReference type="EMBL" id="MFC4740817.1"/>
    </source>
</evidence>
<evidence type="ECO:0000313" key="3">
    <source>
        <dbReference type="Proteomes" id="UP001595885"/>
    </source>
</evidence>
<dbReference type="Proteomes" id="UP001595885">
    <property type="component" value="Unassembled WGS sequence"/>
</dbReference>
<protein>
    <recommendedName>
        <fullName evidence="4">WG repeat-containing protein</fullName>
    </recommendedName>
</protein>
<name>A0ABV9P5D6_9FLAO</name>
<evidence type="ECO:0000256" key="1">
    <source>
        <dbReference type="SAM" id="SignalP"/>
    </source>
</evidence>
<gene>
    <name evidence="2" type="ORF">ACFO3U_12510</name>
</gene>
<accession>A0ABV9P5D6</accession>
<dbReference type="EMBL" id="JBHSGW010000027">
    <property type="protein sequence ID" value="MFC4740817.1"/>
    <property type="molecule type" value="Genomic_DNA"/>
</dbReference>
<comment type="caution">
    <text evidence="2">The sequence shown here is derived from an EMBL/GenBank/DDBJ whole genome shotgun (WGS) entry which is preliminary data.</text>
</comment>
<evidence type="ECO:0008006" key="4">
    <source>
        <dbReference type="Google" id="ProtNLM"/>
    </source>
</evidence>
<sequence length="231" mass="26394">MRKITLLVASLLLISNVTIASEKNVFGANEEGYRFITDYRDADPIVFKERGIEFYIFLDGQFDFNTQPTTSGTRYRTENMNRTFGAPGVRTVTVSNTYYGPAIGVRVEHDNQGRVRRVGNVFINYDAYGRVKRIGSVYMKYNSFALKQVGGMKIFYNRRGQIVDVVGFVNSSSYGNGYSFNGNGYGNGNNYGYDSNTDEDFYYYRKDGSKVKMDDSDIVEIKREEKERKSK</sequence>
<dbReference type="RefSeq" id="WP_379742946.1">
    <property type="nucleotide sequence ID" value="NZ_JBHSGW010000027.1"/>
</dbReference>
<keyword evidence="3" id="KW-1185">Reference proteome</keyword>
<reference evidence="3" key="1">
    <citation type="journal article" date="2019" name="Int. J. Syst. Evol. Microbiol.">
        <title>The Global Catalogue of Microorganisms (GCM) 10K type strain sequencing project: providing services to taxonomists for standard genome sequencing and annotation.</title>
        <authorList>
            <consortium name="The Broad Institute Genomics Platform"/>
            <consortium name="The Broad Institute Genome Sequencing Center for Infectious Disease"/>
            <person name="Wu L."/>
            <person name="Ma J."/>
        </authorList>
    </citation>
    <scope>NUCLEOTIDE SEQUENCE [LARGE SCALE GENOMIC DNA]</scope>
    <source>
        <strain evidence="3">CCUG 50349</strain>
    </source>
</reference>
<keyword evidence="1" id="KW-0732">Signal</keyword>
<organism evidence="2 3">
    <name type="scientific">Flavobacterium ponti</name>
    <dbReference type="NCBI Taxonomy" id="665133"/>
    <lineage>
        <taxon>Bacteria</taxon>
        <taxon>Pseudomonadati</taxon>
        <taxon>Bacteroidota</taxon>
        <taxon>Flavobacteriia</taxon>
        <taxon>Flavobacteriales</taxon>
        <taxon>Flavobacteriaceae</taxon>
        <taxon>Flavobacterium</taxon>
    </lineage>
</organism>